<dbReference type="Proteomes" id="UP001165960">
    <property type="component" value="Unassembled WGS sequence"/>
</dbReference>
<protein>
    <submittedName>
        <fullName evidence="1">Uncharacterized protein</fullName>
    </submittedName>
</protein>
<organism evidence="1 2">
    <name type="scientific">Entomophthora muscae</name>
    <dbReference type="NCBI Taxonomy" id="34485"/>
    <lineage>
        <taxon>Eukaryota</taxon>
        <taxon>Fungi</taxon>
        <taxon>Fungi incertae sedis</taxon>
        <taxon>Zoopagomycota</taxon>
        <taxon>Entomophthoromycotina</taxon>
        <taxon>Entomophthoromycetes</taxon>
        <taxon>Entomophthorales</taxon>
        <taxon>Entomophthoraceae</taxon>
        <taxon>Entomophthora</taxon>
    </lineage>
</organism>
<name>A0ACC2RQW6_9FUNG</name>
<reference evidence="1" key="1">
    <citation type="submission" date="2022-04" db="EMBL/GenBank/DDBJ databases">
        <title>Genome of the entomopathogenic fungus Entomophthora muscae.</title>
        <authorList>
            <person name="Elya C."/>
            <person name="Lovett B.R."/>
            <person name="Lee E."/>
            <person name="Macias A.M."/>
            <person name="Hajek A.E."/>
            <person name="De Bivort B.L."/>
            <person name="Kasson M.T."/>
            <person name="De Fine Licht H.H."/>
            <person name="Stajich J.E."/>
        </authorList>
    </citation>
    <scope>NUCLEOTIDE SEQUENCE</scope>
    <source>
        <strain evidence="1">Berkeley</strain>
    </source>
</reference>
<evidence type="ECO:0000313" key="2">
    <source>
        <dbReference type="Proteomes" id="UP001165960"/>
    </source>
</evidence>
<proteinExistence type="predicted"/>
<dbReference type="EMBL" id="QTSX02006668">
    <property type="protein sequence ID" value="KAJ9052442.1"/>
    <property type="molecule type" value="Genomic_DNA"/>
</dbReference>
<evidence type="ECO:0000313" key="1">
    <source>
        <dbReference type="EMBL" id="KAJ9052442.1"/>
    </source>
</evidence>
<comment type="caution">
    <text evidence="1">The sequence shown here is derived from an EMBL/GenBank/DDBJ whole genome shotgun (WGS) entry which is preliminary data.</text>
</comment>
<accession>A0ACC2RQW6</accession>
<gene>
    <name evidence="1" type="ORF">DSO57_1034085</name>
</gene>
<keyword evidence="2" id="KW-1185">Reference proteome</keyword>
<sequence>MAMINPKDATTSAAIPRRATILKADGTTSSEFKVFPKQTPPIYALFLVMGHRDTLCPSTIEKVRAAEEVTQQQLLALRLQVSRSMPLNPSPRDHWLSNKWWLQSLISRRRPMLRLHIQNQPVEAKDPDKMDTQEAPSSSQATAQP</sequence>